<dbReference type="AlphaFoldDB" id="B0SVY9"/>
<reference evidence="1" key="1">
    <citation type="submission" date="2008-01" db="EMBL/GenBank/DDBJ databases">
        <title>Complete sequence of chromosome of Caulobacter sp. K31.</title>
        <authorList>
            <consortium name="US DOE Joint Genome Institute"/>
            <person name="Copeland A."/>
            <person name="Lucas S."/>
            <person name="Lapidus A."/>
            <person name="Barry K."/>
            <person name="Glavina del Rio T."/>
            <person name="Dalin E."/>
            <person name="Tice H."/>
            <person name="Pitluck S."/>
            <person name="Bruce D."/>
            <person name="Goodwin L."/>
            <person name="Thompson L.S."/>
            <person name="Brettin T."/>
            <person name="Detter J.C."/>
            <person name="Han C."/>
            <person name="Schmutz J."/>
            <person name="Larimer F."/>
            <person name="Land M."/>
            <person name="Hauser L."/>
            <person name="Kyrpides N."/>
            <person name="Kim E."/>
            <person name="Stephens C."/>
            <person name="Richardson P."/>
        </authorList>
    </citation>
    <scope>NUCLEOTIDE SEQUENCE [LARGE SCALE GENOMIC DNA]</scope>
    <source>
        <strain evidence="1">K31</strain>
    </source>
</reference>
<dbReference type="KEGG" id="cak:Caul_3908"/>
<proteinExistence type="predicted"/>
<accession>B0SVY9</accession>
<dbReference type="InterPro" id="IPR019056">
    <property type="entry name" value="Phage_TAC_6"/>
</dbReference>
<gene>
    <name evidence="1" type="ordered locus">Caul_3908</name>
</gene>
<evidence type="ECO:0000313" key="1">
    <source>
        <dbReference type="EMBL" id="ABZ73033.1"/>
    </source>
</evidence>
<organism evidence="1">
    <name type="scientific">Caulobacter sp. (strain K31)</name>
    <dbReference type="NCBI Taxonomy" id="366602"/>
    <lineage>
        <taxon>Bacteria</taxon>
        <taxon>Pseudomonadati</taxon>
        <taxon>Pseudomonadota</taxon>
        <taxon>Alphaproteobacteria</taxon>
        <taxon>Caulobacterales</taxon>
        <taxon>Caulobacteraceae</taxon>
        <taxon>Caulobacter</taxon>
    </lineage>
</organism>
<evidence type="ECO:0008006" key="2">
    <source>
        <dbReference type="Google" id="ProtNLM"/>
    </source>
</evidence>
<dbReference type="Pfam" id="PF09550">
    <property type="entry name" value="Phage_TAC_6"/>
    <property type="match status" value="1"/>
</dbReference>
<dbReference type="EMBL" id="CP000927">
    <property type="protein sequence ID" value="ABZ73033.1"/>
    <property type="molecule type" value="Genomic_DNA"/>
</dbReference>
<dbReference type="OrthoDB" id="7582980at2"/>
<protein>
    <recommendedName>
        <fullName evidence="2">Phage tail assembly chaperone</fullName>
    </recommendedName>
</protein>
<sequence>MPVRDGGPRVKAHWRTALRLASLRLALPPEAFWRLSLAEWRALTEAPVAPVLNRTALDALIARFPDEET</sequence>
<dbReference type="HOGENOM" id="CLU_188457_0_1_5"/>
<name>B0SVY9_CAUSK</name>
<dbReference type="STRING" id="366602.Caul_3908"/>